<evidence type="ECO:0000259" key="2">
    <source>
        <dbReference type="Pfam" id="PF01593"/>
    </source>
</evidence>
<feature type="transmembrane region" description="Helical" evidence="1">
    <location>
        <begin position="59"/>
        <end position="82"/>
    </location>
</feature>
<dbReference type="OrthoDB" id="38045at2759"/>
<dbReference type="Proteomes" id="UP000230423">
    <property type="component" value="Unassembled WGS sequence"/>
</dbReference>
<dbReference type="PANTHER" id="PTHR42923">
    <property type="entry name" value="PROTOPORPHYRINOGEN OXIDASE"/>
    <property type="match status" value="1"/>
</dbReference>
<dbReference type="InterPro" id="IPR036188">
    <property type="entry name" value="FAD/NAD-bd_sf"/>
</dbReference>
<dbReference type="AlphaFoldDB" id="A0A2G9UBA8"/>
<dbReference type="Gene3D" id="3.50.50.60">
    <property type="entry name" value="FAD/NAD(P)-binding domain"/>
    <property type="match status" value="1"/>
</dbReference>
<protein>
    <submittedName>
        <fullName evidence="3">Amine oxidase family protein</fullName>
    </submittedName>
</protein>
<accession>A0A2G9UBA8</accession>
<sequence length="539" mass="61605">MFSMDAQELPDALVELLTDVLGMSELPQSCKEWLNLKDISGPRPRATARRLRNSGMARLIHFLVVMRIVCIGAAPTGLGAAYRLNELIQEKNCNADDVEMVIFEKESYAGGLSCTVKDEQGFLWDMGGHITFNHNFPYYEKAVKWAVDEWNSLQRNCMVDMNFLYGEAGIHLVPYPAQFAIPLFPEDVKQNCLKDLKERYEQEPDGIPENFEDWVLKHFGPTVLDVFFKPYTKKVWTVEPSKMSPNWVGTRVAKLPQEKLEELCALSQEELSTADFGWGPNSCFTFPKYGGTGNVWNSMSKKLPKSWFKYSTKVVGIDAAAKCVRYQTEGSDDVHEMDYDILLNAAPIDLLVKETKLCRELNVAYNKVFIVGVGLEKPMTEFLEKFTWLYFPDPNVPFFRVTILSRYGEVTPDSNKFWSLMCECARPIDDPVTEEEIVKQAIDGLVIKSMIQRNKIASVYSTTLEYGYPIPTPARDPELARAHRELEKHSIYSRGRFGGWKYEVSNQDHCFIQGKEFIDRVVLNEPEKLYKTGLAERQG</sequence>
<dbReference type="EMBL" id="KZ347553">
    <property type="protein sequence ID" value="PIO67511.1"/>
    <property type="molecule type" value="Genomic_DNA"/>
</dbReference>
<name>A0A2G9UBA8_TELCI</name>
<gene>
    <name evidence="3" type="ORF">TELCIR_10733</name>
</gene>
<dbReference type="InterPro" id="IPR002937">
    <property type="entry name" value="Amino_oxidase"/>
</dbReference>
<dbReference type="Pfam" id="PF01593">
    <property type="entry name" value="Amino_oxidase"/>
    <property type="match status" value="1"/>
</dbReference>
<keyword evidence="1" id="KW-0812">Transmembrane</keyword>
<organism evidence="3 4">
    <name type="scientific">Teladorsagia circumcincta</name>
    <name type="common">Brown stomach worm</name>
    <name type="synonym">Ostertagia circumcincta</name>
    <dbReference type="NCBI Taxonomy" id="45464"/>
    <lineage>
        <taxon>Eukaryota</taxon>
        <taxon>Metazoa</taxon>
        <taxon>Ecdysozoa</taxon>
        <taxon>Nematoda</taxon>
        <taxon>Chromadorea</taxon>
        <taxon>Rhabditida</taxon>
        <taxon>Rhabditina</taxon>
        <taxon>Rhabditomorpha</taxon>
        <taxon>Strongyloidea</taxon>
        <taxon>Trichostrongylidae</taxon>
        <taxon>Teladorsagia</taxon>
    </lineage>
</organism>
<feature type="domain" description="Amine oxidase" evidence="2">
    <location>
        <begin position="76"/>
        <end position="352"/>
    </location>
</feature>
<dbReference type="InterPro" id="IPR050464">
    <property type="entry name" value="Zeta_carotene_desat/Oxidored"/>
</dbReference>
<dbReference type="SUPFAM" id="SSF51905">
    <property type="entry name" value="FAD/NAD(P)-binding domain"/>
    <property type="match status" value="1"/>
</dbReference>
<proteinExistence type="predicted"/>
<reference evidence="3 4" key="1">
    <citation type="submission" date="2015-09" db="EMBL/GenBank/DDBJ databases">
        <title>Draft genome of the parasitic nematode Teladorsagia circumcincta isolate WARC Sus (inbred).</title>
        <authorList>
            <person name="Mitreva M."/>
        </authorList>
    </citation>
    <scope>NUCLEOTIDE SEQUENCE [LARGE SCALE GENOMIC DNA]</scope>
    <source>
        <strain evidence="3 4">S</strain>
    </source>
</reference>
<keyword evidence="4" id="KW-1185">Reference proteome</keyword>
<evidence type="ECO:0000313" key="4">
    <source>
        <dbReference type="Proteomes" id="UP000230423"/>
    </source>
</evidence>
<evidence type="ECO:0000256" key="1">
    <source>
        <dbReference type="SAM" id="Phobius"/>
    </source>
</evidence>
<keyword evidence="1" id="KW-1133">Transmembrane helix</keyword>
<evidence type="ECO:0000313" key="3">
    <source>
        <dbReference type="EMBL" id="PIO67511.1"/>
    </source>
</evidence>
<keyword evidence="1" id="KW-0472">Membrane</keyword>
<dbReference type="GO" id="GO:0016491">
    <property type="term" value="F:oxidoreductase activity"/>
    <property type="evidence" value="ECO:0007669"/>
    <property type="project" value="InterPro"/>
</dbReference>
<dbReference type="PANTHER" id="PTHR42923:SF34">
    <property type="entry name" value="AMINE OXIDASE DOMAIN-CONTAINING PROTEIN"/>
    <property type="match status" value="1"/>
</dbReference>